<evidence type="ECO:0000259" key="1">
    <source>
        <dbReference type="Pfam" id="PF04909"/>
    </source>
</evidence>
<dbReference type="PANTHER" id="PTHR43383:SF2">
    <property type="entry name" value="AMIDOHYDROLASE 2 FAMILY PROTEIN"/>
    <property type="match status" value="1"/>
</dbReference>
<name>A0ABP4F686_9ACTN</name>
<keyword evidence="3" id="KW-1185">Reference proteome</keyword>
<dbReference type="SUPFAM" id="SSF51556">
    <property type="entry name" value="Metallo-dependent hydrolases"/>
    <property type="match status" value="1"/>
</dbReference>
<dbReference type="EMBL" id="BAAAJE010000025">
    <property type="protein sequence ID" value="GAA1158264.1"/>
    <property type="molecule type" value="Genomic_DNA"/>
</dbReference>
<dbReference type="PANTHER" id="PTHR43383">
    <property type="entry name" value="NODULIN 6"/>
    <property type="match status" value="1"/>
</dbReference>
<accession>A0ABP4F686</accession>
<comment type="caution">
    <text evidence="2">The sequence shown here is derived from an EMBL/GenBank/DDBJ whole genome shotgun (WGS) entry which is preliminary data.</text>
</comment>
<dbReference type="InterPro" id="IPR006680">
    <property type="entry name" value="Amidohydro-rel"/>
</dbReference>
<evidence type="ECO:0000313" key="2">
    <source>
        <dbReference type="EMBL" id="GAA1158264.1"/>
    </source>
</evidence>
<protein>
    <submittedName>
        <fullName evidence="2">Amidohydrolase family protein</fullName>
    </submittedName>
</protein>
<evidence type="ECO:0000313" key="3">
    <source>
        <dbReference type="Proteomes" id="UP001499979"/>
    </source>
</evidence>
<dbReference type="InterPro" id="IPR032466">
    <property type="entry name" value="Metal_Hydrolase"/>
</dbReference>
<sequence>MPAGDHTIDPFAGLTDEVPTTLADHLRSVQLVDHHVHGVFDEPIDRAAFEASINEGSTDPVPGWMTMFDGPLGVAIRRWCAPVLGLAPHVSGDDYWAARAALEPADLAERFLRPAGVARWVVDTGFQGTLITPPERLTELSGGVPSSEILRLELQIESLLAAGTSPADLPDAFRARLAEARPHIVGTKTIAAYRCGFDVDWTRPDDRTVAAAAEEMLARPGAPRVDSAALSAFAVHEAAAAGLPVQVHVGFGDRDLDLHRADPMLLLPLLRIIEPVPVLLLHCYPFHRQAGYLAQAFDHVSFDVGLAINYLGSRSVELVGEAMEVAPFAKQLYSSDAFGPPELHYLGSLLWRRAMGLVLGAWVRRGEWSLDDAVRAVDLIGVENAERVYGL</sequence>
<dbReference type="Gene3D" id="3.20.20.140">
    <property type="entry name" value="Metal-dependent hydrolases"/>
    <property type="match status" value="1"/>
</dbReference>
<organism evidence="2 3">
    <name type="scientific">Nocardioides aquiterrae</name>
    <dbReference type="NCBI Taxonomy" id="203799"/>
    <lineage>
        <taxon>Bacteria</taxon>
        <taxon>Bacillati</taxon>
        <taxon>Actinomycetota</taxon>
        <taxon>Actinomycetes</taxon>
        <taxon>Propionibacteriales</taxon>
        <taxon>Nocardioidaceae</taxon>
        <taxon>Nocardioides</taxon>
    </lineage>
</organism>
<proteinExistence type="predicted"/>
<feature type="domain" description="Amidohydrolase-related" evidence="1">
    <location>
        <begin position="192"/>
        <end position="391"/>
    </location>
</feature>
<reference evidence="3" key="1">
    <citation type="journal article" date="2019" name="Int. J. Syst. Evol. Microbiol.">
        <title>The Global Catalogue of Microorganisms (GCM) 10K type strain sequencing project: providing services to taxonomists for standard genome sequencing and annotation.</title>
        <authorList>
            <consortium name="The Broad Institute Genomics Platform"/>
            <consortium name="The Broad Institute Genome Sequencing Center for Infectious Disease"/>
            <person name="Wu L."/>
            <person name="Ma J."/>
        </authorList>
    </citation>
    <scope>NUCLEOTIDE SEQUENCE [LARGE SCALE GENOMIC DNA]</scope>
    <source>
        <strain evidence="3">JCM 11813</strain>
    </source>
</reference>
<gene>
    <name evidence="2" type="ORF">GCM10009606_40170</name>
</gene>
<dbReference type="RefSeq" id="WP_343909549.1">
    <property type="nucleotide sequence ID" value="NZ_BAAAJE010000025.1"/>
</dbReference>
<dbReference type="Proteomes" id="UP001499979">
    <property type="component" value="Unassembled WGS sequence"/>
</dbReference>
<dbReference type="Pfam" id="PF04909">
    <property type="entry name" value="Amidohydro_2"/>
    <property type="match status" value="1"/>
</dbReference>